<evidence type="ECO:0000259" key="7">
    <source>
        <dbReference type="PROSITE" id="PS51462"/>
    </source>
</evidence>
<dbReference type="eggNOG" id="COG0494">
    <property type="taxonomic scope" value="Bacteria"/>
</dbReference>
<feature type="domain" description="Nudix hydrolase" evidence="7">
    <location>
        <begin position="31"/>
        <end position="159"/>
    </location>
</feature>
<keyword evidence="3 6" id="KW-0479">Metal-binding</keyword>
<dbReference type="EMBL" id="CP002810">
    <property type="protein sequence ID" value="AEG45427.1"/>
    <property type="molecule type" value="Genomic_DNA"/>
</dbReference>
<dbReference type="PIRSF" id="PIRSF017340">
    <property type="entry name" value="Nudix_hydro"/>
    <property type="match status" value="1"/>
</dbReference>
<dbReference type="PANTHER" id="PTHR10885">
    <property type="entry name" value="ISOPENTENYL-DIPHOSPHATE DELTA-ISOMERASE"/>
    <property type="match status" value="1"/>
</dbReference>
<dbReference type="GO" id="GO:0016817">
    <property type="term" value="F:hydrolase activity, acting on acid anhydrides"/>
    <property type="evidence" value="ECO:0007669"/>
    <property type="project" value="InterPro"/>
</dbReference>
<evidence type="ECO:0000256" key="1">
    <source>
        <dbReference type="ARBA" id="ARBA00001946"/>
    </source>
</evidence>
<feature type="binding site" evidence="6">
    <location>
        <position position="88"/>
    </location>
    <ligand>
        <name>Mg(2+)</name>
        <dbReference type="ChEBI" id="CHEBI:18420"/>
    </ligand>
</feature>
<evidence type="ECO:0000256" key="6">
    <source>
        <dbReference type="PIRSR" id="PIRSR017340-1"/>
    </source>
</evidence>
<dbReference type="STRING" id="743718.Isova_2731"/>
<dbReference type="Gene3D" id="3.90.79.10">
    <property type="entry name" value="Nucleoside Triphosphate Pyrophosphohydrolase"/>
    <property type="match status" value="1"/>
</dbReference>
<protein>
    <submittedName>
        <fullName evidence="8">NUDIX hydrolase</fullName>
    </submittedName>
</protein>
<dbReference type="PANTHER" id="PTHR10885:SF0">
    <property type="entry name" value="ISOPENTENYL-DIPHOSPHATE DELTA-ISOMERASE"/>
    <property type="match status" value="1"/>
</dbReference>
<name>F6FUK0_ISOV2</name>
<feature type="binding site" evidence="6">
    <location>
        <position position="84"/>
    </location>
    <ligand>
        <name>Mg(2+)</name>
        <dbReference type="ChEBI" id="CHEBI:18420"/>
    </ligand>
</feature>
<keyword evidence="9" id="KW-1185">Reference proteome</keyword>
<dbReference type="PROSITE" id="PS51462">
    <property type="entry name" value="NUDIX"/>
    <property type="match status" value="1"/>
</dbReference>
<comment type="cofactor">
    <cofactor evidence="1">
        <name>Mg(2+)</name>
        <dbReference type="ChEBI" id="CHEBI:18420"/>
    </cofactor>
</comment>
<organism evidence="9">
    <name type="scientific">Isoptericola variabilis (strain 225)</name>
    <dbReference type="NCBI Taxonomy" id="743718"/>
    <lineage>
        <taxon>Bacteria</taxon>
        <taxon>Bacillati</taxon>
        <taxon>Actinomycetota</taxon>
        <taxon>Actinomycetes</taxon>
        <taxon>Micrococcales</taxon>
        <taxon>Promicromonosporaceae</taxon>
        <taxon>Isoptericola</taxon>
    </lineage>
</organism>
<keyword evidence="4 8" id="KW-0378">Hydrolase</keyword>
<gene>
    <name evidence="8" type="ordered locus">Isova_2731</name>
</gene>
<dbReference type="InterPro" id="IPR024195">
    <property type="entry name" value="NUDIX_hydrolase_YfcD_pred"/>
</dbReference>
<evidence type="ECO:0000313" key="9">
    <source>
        <dbReference type="Proteomes" id="UP000009236"/>
    </source>
</evidence>
<keyword evidence="5 6" id="KW-0460">Magnesium</keyword>
<dbReference type="Proteomes" id="UP000009236">
    <property type="component" value="Chromosome"/>
</dbReference>
<evidence type="ECO:0000313" key="8">
    <source>
        <dbReference type="EMBL" id="AEG45427.1"/>
    </source>
</evidence>
<evidence type="ECO:0000256" key="4">
    <source>
        <dbReference type="ARBA" id="ARBA00022801"/>
    </source>
</evidence>
<reference evidence="8 9" key="1">
    <citation type="submission" date="2011-05" db="EMBL/GenBank/DDBJ databases">
        <title>Complete sequence of Isoptericola variabilis 225.</title>
        <authorList>
            <consortium name="US DOE Joint Genome Institute"/>
            <person name="Lucas S."/>
            <person name="Han J."/>
            <person name="Lapidus A."/>
            <person name="Cheng J.-F."/>
            <person name="Goodwin L."/>
            <person name="Pitluck S."/>
            <person name="Peters L."/>
            <person name="Mikhailova N."/>
            <person name="Zeytun A."/>
            <person name="Han C."/>
            <person name="Tapia R."/>
            <person name="Land M."/>
            <person name="Hauser L."/>
            <person name="Kyrpides N."/>
            <person name="Ivanova N."/>
            <person name="Pagani I."/>
            <person name="Siebers A."/>
            <person name="Allgaier M."/>
            <person name="Thelen M."/>
            <person name="Hugenholtz P."/>
            <person name="Gladden J."/>
            <person name="Woyke T."/>
        </authorList>
    </citation>
    <scope>NUCLEOTIDE SEQUENCE [LARGE SCALE GENOMIC DNA]</scope>
    <source>
        <strain evidence="9">225</strain>
    </source>
</reference>
<evidence type="ECO:0000256" key="3">
    <source>
        <dbReference type="ARBA" id="ARBA00022723"/>
    </source>
</evidence>
<dbReference type="RefSeq" id="WP_013839818.1">
    <property type="nucleotide sequence ID" value="NC_015588.1"/>
</dbReference>
<dbReference type="HOGENOM" id="CLU_060552_3_1_11"/>
<comment type="similarity">
    <text evidence="2">Belongs to the Nudix hydrolase family.</text>
</comment>
<evidence type="ECO:0000256" key="2">
    <source>
        <dbReference type="ARBA" id="ARBA00005582"/>
    </source>
</evidence>
<dbReference type="KEGG" id="iva:Isova_2731"/>
<dbReference type="InterPro" id="IPR000086">
    <property type="entry name" value="NUDIX_hydrolase_dom"/>
</dbReference>
<evidence type="ECO:0000256" key="5">
    <source>
        <dbReference type="ARBA" id="ARBA00022842"/>
    </source>
</evidence>
<accession>F6FUK0</accession>
<dbReference type="AlphaFoldDB" id="F6FUK0"/>
<dbReference type="SUPFAM" id="SSF55811">
    <property type="entry name" value="Nudix"/>
    <property type="match status" value="1"/>
</dbReference>
<dbReference type="GO" id="GO:0046872">
    <property type="term" value="F:metal ion binding"/>
    <property type="evidence" value="ECO:0007669"/>
    <property type="project" value="UniProtKB-KW"/>
</dbReference>
<proteinExistence type="inferred from homology"/>
<sequence>MNFVPELVALYDDAGRPCGVADRARVRAENLRHAATAVVVRRSTGEAYVHRRTQTKDVYPGLYDFCAGGVLQAGEEPRASAEREVAEELGVGGVQLEPLGEDDYADEHTRYHAYLYTCTYDGPVTWQPEEVAWGAWVTPERLAEMLRTLPFVPDSTALLGHRVLA</sequence>
<dbReference type="InterPro" id="IPR015797">
    <property type="entry name" value="NUDIX_hydrolase-like_dom_sf"/>
</dbReference>
<dbReference type="Pfam" id="PF00293">
    <property type="entry name" value="NUDIX"/>
    <property type="match status" value="1"/>
</dbReference>
<dbReference type="CDD" id="cd04697">
    <property type="entry name" value="NUDIX_Hydrolase"/>
    <property type="match status" value="1"/>
</dbReference>